<organism evidence="2 3">
    <name type="scientific">Torulaspora delbrueckii</name>
    <name type="common">Yeast</name>
    <name type="synonym">Candida colliculosa</name>
    <dbReference type="NCBI Taxonomy" id="4950"/>
    <lineage>
        <taxon>Eukaryota</taxon>
        <taxon>Fungi</taxon>
        <taxon>Dikarya</taxon>
        <taxon>Ascomycota</taxon>
        <taxon>Saccharomycotina</taxon>
        <taxon>Saccharomycetes</taxon>
        <taxon>Saccharomycetales</taxon>
        <taxon>Saccharomycetaceae</taxon>
        <taxon>Torulaspora</taxon>
    </lineage>
</organism>
<dbReference type="GO" id="GO:0072546">
    <property type="term" value="C:EMC complex"/>
    <property type="evidence" value="ECO:0007669"/>
    <property type="project" value="EnsemblFungi"/>
</dbReference>
<feature type="chain" id="PRO_5003519747" description="ER membrane protein complex subunit 10" evidence="1">
    <location>
        <begin position="18"/>
        <end position="196"/>
    </location>
</feature>
<dbReference type="FunCoup" id="G8ZWN0">
    <property type="interactions" value="45"/>
</dbReference>
<keyword evidence="3" id="KW-1185">Reference proteome</keyword>
<reference evidence="2 3" key="1">
    <citation type="journal article" date="2011" name="Proc. Natl. Acad. Sci. U.S.A.">
        <title>Evolutionary erosion of yeast sex chromosomes by mating-type switching accidents.</title>
        <authorList>
            <person name="Gordon J.L."/>
            <person name="Armisen D."/>
            <person name="Proux-Wera E."/>
            <person name="Oheigeartaigh S.S."/>
            <person name="Byrne K.P."/>
            <person name="Wolfe K.H."/>
        </authorList>
    </citation>
    <scope>NUCLEOTIDE SEQUENCE [LARGE SCALE GENOMIC DNA]</scope>
    <source>
        <strain evidence="3">ATCC 10662 / CBS 1146 / NBRC 0425 / NCYC 2629 / NRRL Y-866</strain>
    </source>
</reference>
<accession>G8ZWN0</accession>
<dbReference type="GeneID" id="11501484"/>
<dbReference type="GO" id="GO:0045050">
    <property type="term" value="P:protein insertion into ER membrane by stop-transfer membrane-anchor sequence"/>
    <property type="evidence" value="ECO:0007669"/>
    <property type="project" value="EnsemblFungi"/>
</dbReference>
<evidence type="ECO:0000313" key="3">
    <source>
        <dbReference type="Proteomes" id="UP000005627"/>
    </source>
</evidence>
<dbReference type="RefSeq" id="XP_003682235.1">
    <property type="nucleotide sequence ID" value="XM_003682187.1"/>
</dbReference>
<dbReference type="Pfam" id="PF21203">
    <property type="entry name" value="ECM10"/>
    <property type="match status" value="1"/>
</dbReference>
<evidence type="ECO:0000313" key="2">
    <source>
        <dbReference type="EMBL" id="CCE93024.1"/>
    </source>
</evidence>
<gene>
    <name evidence="2" type="primary">TDEL0F02130</name>
    <name evidence="2" type="ORF">TDEL_0F02130</name>
</gene>
<name>G8ZWN0_TORDE</name>
<dbReference type="eggNOG" id="ENOG502S1Z2">
    <property type="taxonomic scope" value="Eukaryota"/>
</dbReference>
<dbReference type="InParanoid" id="G8ZWN0"/>
<keyword evidence="1" id="KW-0732">Signal</keyword>
<protein>
    <recommendedName>
        <fullName evidence="4">ER membrane protein complex subunit 10</fullName>
    </recommendedName>
</protein>
<dbReference type="OrthoDB" id="1894652at2759"/>
<dbReference type="Proteomes" id="UP000005627">
    <property type="component" value="Chromosome 6"/>
</dbReference>
<dbReference type="AlphaFoldDB" id="G8ZWN0"/>
<dbReference type="GO" id="GO:0032977">
    <property type="term" value="F:membrane insertase activity"/>
    <property type="evidence" value="ECO:0007669"/>
    <property type="project" value="EnsemblFungi"/>
</dbReference>
<dbReference type="HOGENOM" id="CLU_117308_0_0_1"/>
<dbReference type="STRING" id="1076872.G8ZWN0"/>
<dbReference type="KEGG" id="tdl:TDEL_0F02130"/>
<dbReference type="EMBL" id="HE616747">
    <property type="protein sequence ID" value="CCE93024.1"/>
    <property type="molecule type" value="Genomic_DNA"/>
</dbReference>
<proteinExistence type="predicted"/>
<sequence length="196" mass="21827">MKLTALCLAASVSLAIAEEFTLSARPVSSDQSFQLGVFDYEIEPLSVSQVSPAKGELPSDTAYCVDATFNQSGTTIPCFSYLELQYPFQYSLIVDLHDEEISKLSLVYNSGVEGIVPTIRRPVNGPEAPPFKLKKVTKTYKDKKAAKDAATAQFKDEEDVDDRSWMQKNWKMLLIGLVVYNVIAFGSRQQQRQQAD</sequence>
<feature type="signal peptide" evidence="1">
    <location>
        <begin position="1"/>
        <end position="17"/>
    </location>
</feature>
<evidence type="ECO:0000256" key="1">
    <source>
        <dbReference type="SAM" id="SignalP"/>
    </source>
</evidence>
<evidence type="ECO:0008006" key="4">
    <source>
        <dbReference type="Google" id="ProtNLM"/>
    </source>
</evidence>